<organism evidence="1 2">
    <name type="scientific">Thermomonospora echinospora</name>
    <dbReference type="NCBI Taxonomy" id="1992"/>
    <lineage>
        <taxon>Bacteria</taxon>
        <taxon>Bacillati</taxon>
        <taxon>Actinomycetota</taxon>
        <taxon>Actinomycetes</taxon>
        <taxon>Streptosporangiales</taxon>
        <taxon>Thermomonosporaceae</taxon>
        <taxon>Thermomonospora</taxon>
    </lineage>
</organism>
<gene>
    <name evidence="1" type="ORF">SAMN04489712_10488</name>
</gene>
<reference evidence="2" key="1">
    <citation type="submission" date="2016-10" db="EMBL/GenBank/DDBJ databases">
        <authorList>
            <person name="Varghese N."/>
            <person name="Submissions S."/>
        </authorList>
    </citation>
    <scope>NUCLEOTIDE SEQUENCE [LARGE SCALE GENOMIC DNA]</scope>
    <source>
        <strain evidence="2">DSM 43163</strain>
    </source>
</reference>
<dbReference type="AlphaFoldDB" id="A0A1H5YNJ6"/>
<accession>A0A1H5YNJ6</accession>
<evidence type="ECO:0000313" key="1">
    <source>
        <dbReference type="EMBL" id="SEG25222.1"/>
    </source>
</evidence>
<dbReference type="Proteomes" id="UP000236723">
    <property type="component" value="Unassembled WGS sequence"/>
</dbReference>
<evidence type="ECO:0000313" key="2">
    <source>
        <dbReference type="Proteomes" id="UP000236723"/>
    </source>
</evidence>
<keyword evidence="2" id="KW-1185">Reference proteome</keyword>
<dbReference type="EMBL" id="FNVO01000004">
    <property type="protein sequence ID" value="SEG25222.1"/>
    <property type="molecule type" value="Genomic_DNA"/>
</dbReference>
<sequence length="47" mass="4966">MIAGRWIDVVVLGTVTACDGARSGLRMLTGALGPRVRCPVALYGRVH</sequence>
<name>A0A1H5YNJ6_9ACTN</name>
<protein>
    <submittedName>
        <fullName evidence="1">Uncharacterized protein</fullName>
    </submittedName>
</protein>
<proteinExistence type="predicted"/>